<dbReference type="RefSeq" id="WP_144224257.1">
    <property type="nucleotide sequence ID" value="NZ_AP024612.1"/>
</dbReference>
<proteinExistence type="predicted"/>
<accession>A0A7T8IQ04</accession>
<reference evidence="1" key="1">
    <citation type="submission" date="2018-09" db="EMBL/GenBank/DDBJ databases">
        <title>Genome sequencing and analysis.</title>
        <authorList>
            <person name="Huang Y.-T."/>
        </authorList>
    </citation>
    <scope>NUCLEOTIDE SEQUENCE</scope>
    <source>
        <strain evidence="1">HIDE</strain>
    </source>
</reference>
<evidence type="ECO:0000313" key="1">
    <source>
        <dbReference type="EMBL" id="QQO83826.1"/>
    </source>
</evidence>
<dbReference type="EMBL" id="CP032664">
    <property type="protein sequence ID" value="QQO83826.1"/>
    <property type="molecule type" value="Genomic_DNA"/>
</dbReference>
<protein>
    <submittedName>
        <fullName evidence="1">Uncharacterized protein</fullName>
    </submittedName>
</protein>
<name>A0A7T8IQ04_9GAMM</name>
<dbReference type="AlphaFoldDB" id="A0A7T8IQ04"/>
<sequence>MFVRYETNLTFRGTQHRKGIFAAMGDLKRMKVMSEQEYYWYKSTAAWFNNNLENPKCFKEPIAPDVRFVAQSWFFNVPSLYLEKSNEVAELLKKYGITVTFRLSIKPGKIIYSDNIQLVVVPNDS</sequence>
<organism evidence="1">
    <name type="scientific">Shewanella algae</name>
    <dbReference type="NCBI Taxonomy" id="38313"/>
    <lineage>
        <taxon>Bacteria</taxon>
        <taxon>Pseudomonadati</taxon>
        <taxon>Pseudomonadota</taxon>
        <taxon>Gammaproteobacteria</taxon>
        <taxon>Alteromonadales</taxon>
        <taxon>Shewanellaceae</taxon>
        <taxon>Shewanella</taxon>
    </lineage>
</organism>
<gene>
    <name evidence="1" type="ORF">D7032_11490</name>
</gene>